<dbReference type="KEGG" id="vg:4156968"/>
<sequence>MNFNPDSIGDYLTLLGVAFLTFSVPAWFTARARKHSSDIGEIKEQVCNTHDTNLRDDLDGVKDDISDLKEIVLQGFHQVNEALNLERRERIAGDRPKGEPTFADLFRS</sequence>
<gene>
    <name evidence="2" type="primary">32</name>
    <name evidence="2" type="ORF">PBI_CHE12_32</name>
</gene>
<evidence type="ECO:0000313" key="2">
    <source>
        <dbReference type="EMBL" id="ABE67351.1"/>
    </source>
</evidence>
<evidence type="ECO:0000256" key="1">
    <source>
        <dbReference type="SAM" id="Phobius"/>
    </source>
</evidence>
<feature type="transmembrane region" description="Helical" evidence="1">
    <location>
        <begin position="12"/>
        <end position="30"/>
    </location>
</feature>
<dbReference type="TCDB" id="1.E.57.1.2">
    <property type="family name" value="the actinobacterial phage holin (aph) family"/>
</dbReference>
<dbReference type="RefSeq" id="YP_655611.1">
    <property type="nucleotide sequence ID" value="NC_008203.1"/>
</dbReference>
<keyword evidence="1" id="KW-0812">Transmembrane</keyword>
<keyword evidence="1" id="KW-1133">Transmembrane helix</keyword>
<dbReference type="Proteomes" id="UP000002541">
    <property type="component" value="Segment"/>
</dbReference>
<evidence type="ECO:0008006" key="4">
    <source>
        <dbReference type="Google" id="ProtNLM"/>
    </source>
</evidence>
<proteinExistence type="predicted"/>
<accession>Q1A0I5</accession>
<dbReference type="InterPro" id="IPR022704">
    <property type="entry name" value="DUF2746"/>
</dbReference>
<dbReference type="EMBL" id="DQ398043">
    <property type="protein sequence ID" value="ABE67351.1"/>
    <property type="molecule type" value="Genomic_DNA"/>
</dbReference>
<dbReference type="Pfam" id="PF10874">
    <property type="entry name" value="DUF2746"/>
    <property type="match status" value="1"/>
</dbReference>
<protein>
    <recommendedName>
        <fullName evidence="4">Minor tail protein</fullName>
    </recommendedName>
</protein>
<reference evidence="2 3" key="1">
    <citation type="journal article" date="2006" name="PLoS Genet.">
        <title>Exploring the mycobacteriophage metaproteome: phage genomics as an educational platform.</title>
        <authorList>
            <person name="Hatfull G.F."/>
            <person name="Pedulla M.L."/>
            <person name="Jacobs-Sera D."/>
            <person name="Cichon P.M."/>
            <person name="Foley A."/>
            <person name="Ford M.E."/>
            <person name="Gonda R.M."/>
            <person name="Houtz J.M."/>
            <person name="Hryckowian A.J."/>
            <person name="Kelchner V.A."/>
            <person name="Namburi S."/>
            <person name="Pajcini K.V."/>
            <person name="Popovich M.G."/>
            <person name="Schleicher D.T."/>
            <person name="Simanek B.Z."/>
            <person name="Smith A.L."/>
            <person name="Zdanowicz G.M."/>
            <person name="Kumar V."/>
            <person name="Peebles C.L."/>
            <person name="Jacobs W.R.Jr."/>
            <person name="Lawrence J.G."/>
            <person name="Hendrix R.W."/>
        </authorList>
    </citation>
    <scope>NUCLEOTIDE SEQUENCE [LARGE SCALE GENOMIC DNA]</scope>
</reference>
<evidence type="ECO:0000313" key="3">
    <source>
        <dbReference type="Proteomes" id="UP000002541"/>
    </source>
</evidence>
<keyword evidence="3" id="KW-1185">Reference proteome</keyword>
<keyword evidence="1" id="KW-0472">Membrane</keyword>
<name>Q1A0I5_9CAUD</name>
<dbReference type="OrthoDB" id="26251at10239"/>
<organism evidence="2 3">
    <name type="scientific">Mycobacterium phage Che12</name>
    <dbReference type="NCBI Taxonomy" id="2911435"/>
    <lineage>
        <taxon>Viruses</taxon>
        <taxon>Duplodnaviria</taxon>
        <taxon>Heunggongvirae</taxon>
        <taxon>Uroviricota</taxon>
        <taxon>Caudoviricetes</taxon>
        <taxon>Fromanvirus</taxon>
        <taxon>Fromanvirus Che12</taxon>
    </lineage>
</organism>